<dbReference type="SUPFAM" id="SSF52413">
    <property type="entry name" value="UDP-glucose/GDP-mannose dehydrogenase C-terminal domain"/>
    <property type="match status" value="1"/>
</dbReference>
<dbReference type="PIRSF" id="PIRSF000124">
    <property type="entry name" value="UDPglc_GDPman_dh"/>
    <property type="match status" value="1"/>
</dbReference>
<dbReference type="Pfam" id="PF03720">
    <property type="entry name" value="UDPG_MGDP_dh_C"/>
    <property type="match status" value="1"/>
</dbReference>
<evidence type="ECO:0000256" key="3">
    <source>
        <dbReference type="ARBA" id="ARBA00012954"/>
    </source>
</evidence>
<protein>
    <recommendedName>
        <fullName evidence="3">UDP-glucose 6-dehydrogenase</fullName>
        <ecNumber evidence="3">1.1.1.22</ecNumber>
    </recommendedName>
</protein>
<dbReference type="InterPro" id="IPR008927">
    <property type="entry name" value="6-PGluconate_DH-like_C_sf"/>
</dbReference>
<dbReference type="Pfam" id="PF03721">
    <property type="entry name" value="UDPG_MGDP_dh_N"/>
    <property type="match status" value="1"/>
</dbReference>
<gene>
    <name evidence="8" type="ORF">METZ01_LOCUS50030</name>
</gene>
<feature type="domain" description="UDP-glucose/GDP-mannose dehydrogenase C-terminal" evidence="7">
    <location>
        <begin position="317"/>
        <end position="418"/>
    </location>
</feature>
<comment type="catalytic activity">
    <reaction evidence="6">
        <text>UDP-alpha-D-glucose + 2 NAD(+) + H2O = UDP-alpha-D-glucuronate + 2 NADH + 3 H(+)</text>
        <dbReference type="Rhea" id="RHEA:23596"/>
        <dbReference type="ChEBI" id="CHEBI:15377"/>
        <dbReference type="ChEBI" id="CHEBI:15378"/>
        <dbReference type="ChEBI" id="CHEBI:57540"/>
        <dbReference type="ChEBI" id="CHEBI:57945"/>
        <dbReference type="ChEBI" id="CHEBI:58052"/>
        <dbReference type="ChEBI" id="CHEBI:58885"/>
        <dbReference type="EC" id="1.1.1.22"/>
    </reaction>
</comment>
<dbReference type="PANTHER" id="PTHR43750">
    <property type="entry name" value="UDP-GLUCOSE 6-DEHYDROGENASE TUAD"/>
    <property type="match status" value="1"/>
</dbReference>
<evidence type="ECO:0000313" key="8">
    <source>
        <dbReference type="EMBL" id="SUZ97176.1"/>
    </source>
</evidence>
<dbReference type="InterPro" id="IPR017476">
    <property type="entry name" value="UDP-Glc/GDP-Man"/>
</dbReference>
<dbReference type="EMBL" id="UINC01002484">
    <property type="protein sequence ID" value="SUZ97176.1"/>
    <property type="molecule type" value="Genomic_DNA"/>
</dbReference>
<evidence type="ECO:0000256" key="4">
    <source>
        <dbReference type="ARBA" id="ARBA00023002"/>
    </source>
</evidence>
<dbReference type="PIRSF" id="PIRSF500134">
    <property type="entry name" value="UDPglc_DH_bac"/>
    <property type="match status" value="1"/>
</dbReference>
<sequence>MRHIAIIGTGYVGLVSGSGISDFGHKVICADIDEEKIKVLQTGKIPIYEPGLDELVERNTKAERLSFSTDVGKTIRDSEVIFIAVSTPQSENGEADISAVKAVAKTIGQNLNNRKVVCTKSTVPIGTGKLVTSIINENNPEKMEFDYVSNPEFLREGSAVKDFLWPDRLVIGTESDWGFEVMRYVYRPLYINETPIVHTTVETAELIKYASNAFLSLKISYINEISALCEKVGADVHVVAKTMGSDGRISPKFLHPGPGFGGSCFPKDTSALVSMAQNKNVPMRTIQAAIETNAHQKKRMVKKLQALTGDFSGLTIGILGLAFKSKTDDVRESASLEMVGSLLKAGAQVKAYDPEANTSFAKFYPQITYCKTWEEAVKDTDAVAVMTEWNEFRTMDAKTLKNLMKSPIILDTRNILSRNELQKNGFSFDNVGRPMETK</sequence>
<dbReference type="AlphaFoldDB" id="A0A381RZ75"/>
<accession>A0A381RZ75</accession>
<comment type="pathway">
    <text evidence="1">Nucleotide-sugar biosynthesis; UDP-alpha-D-glucuronate biosynthesis; UDP-alpha-D-glucuronate from UDP-alpha-D-glucose: step 1/1.</text>
</comment>
<evidence type="ECO:0000256" key="2">
    <source>
        <dbReference type="ARBA" id="ARBA00006601"/>
    </source>
</evidence>
<comment type="similarity">
    <text evidence="2">Belongs to the UDP-glucose/GDP-mannose dehydrogenase family.</text>
</comment>
<evidence type="ECO:0000256" key="6">
    <source>
        <dbReference type="ARBA" id="ARBA00047473"/>
    </source>
</evidence>
<dbReference type="GO" id="GO:0003979">
    <property type="term" value="F:UDP-glucose 6-dehydrogenase activity"/>
    <property type="evidence" value="ECO:0007669"/>
    <property type="project" value="UniProtKB-EC"/>
</dbReference>
<dbReference type="InterPro" id="IPR028357">
    <property type="entry name" value="UDPglc_DH_bac"/>
</dbReference>
<keyword evidence="4" id="KW-0560">Oxidoreductase</keyword>
<dbReference type="NCBIfam" id="TIGR03026">
    <property type="entry name" value="NDP-sugDHase"/>
    <property type="match status" value="1"/>
</dbReference>
<dbReference type="InterPro" id="IPR036291">
    <property type="entry name" value="NAD(P)-bd_dom_sf"/>
</dbReference>
<proteinExistence type="inferred from homology"/>
<dbReference type="InterPro" id="IPR001732">
    <property type="entry name" value="UDP-Glc/GDP-Man_DH_N"/>
</dbReference>
<organism evidence="8">
    <name type="scientific">marine metagenome</name>
    <dbReference type="NCBI Taxonomy" id="408172"/>
    <lineage>
        <taxon>unclassified sequences</taxon>
        <taxon>metagenomes</taxon>
        <taxon>ecological metagenomes</taxon>
    </lineage>
</organism>
<dbReference type="EC" id="1.1.1.22" evidence="3"/>
<dbReference type="InterPro" id="IPR014026">
    <property type="entry name" value="UDP-Glc/GDP-Man_DH_dimer"/>
</dbReference>
<dbReference type="Gene3D" id="1.20.5.100">
    <property type="entry name" value="Cytochrome c1, transmembrane anchor, C-terminal"/>
    <property type="match status" value="1"/>
</dbReference>
<dbReference type="SMART" id="SM00984">
    <property type="entry name" value="UDPG_MGDP_dh_C"/>
    <property type="match status" value="1"/>
</dbReference>
<dbReference type="InterPro" id="IPR036220">
    <property type="entry name" value="UDP-Glc/GDP-Man_DH_C_sf"/>
</dbReference>
<evidence type="ECO:0000256" key="1">
    <source>
        <dbReference type="ARBA" id="ARBA00004701"/>
    </source>
</evidence>
<dbReference type="UniPathway" id="UPA00038">
    <property type="reaction ID" value="UER00491"/>
</dbReference>
<dbReference type="Gene3D" id="3.40.50.720">
    <property type="entry name" value="NAD(P)-binding Rossmann-like Domain"/>
    <property type="match status" value="2"/>
</dbReference>
<name>A0A381RZ75_9ZZZZ</name>
<dbReference type="PANTHER" id="PTHR43750:SF3">
    <property type="entry name" value="UDP-GLUCOSE 6-DEHYDROGENASE TUAD"/>
    <property type="match status" value="1"/>
</dbReference>
<evidence type="ECO:0000256" key="5">
    <source>
        <dbReference type="ARBA" id="ARBA00023027"/>
    </source>
</evidence>
<reference evidence="8" key="1">
    <citation type="submission" date="2018-05" db="EMBL/GenBank/DDBJ databases">
        <authorList>
            <person name="Lanie J.A."/>
            <person name="Ng W.-L."/>
            <person name="Kazmierczak K.M."/>
            <person name="Andrzejewski T.M."/>
            <person name="Davidsen T.M."/>
            <person name="Wayne K.J."/>
            <person name="Tettelin H."/>
            <person name="Glass J.I."/>
            <person name="Rusch D."/>
            <person name="Podicherti R."/>
            <person name="Tsui H.-C.T."/>
            <person name="Winkler M.E."/>
        </authorList>
    </citation>
    <scope>NUCLEOTIDE SEQUENCE</scope>
</reference>
<dbReference type="SUPFAM" id="SSF51735">
    <property type="entry name" value="NAD(P)-binding Rossmann-fold domains"/>
    <property type="match status" value="1"/>
</dbReference>
<dbReference type="GO" id="GO:0006065">
    <property type="term" value="P:UDP-glucuronate biosynthetic process"/>
    <property type="evidence" value="ECO:0007669"/>
    <property type="project" value="UniProtKB-UniPathway"/>
</dbReference>
<dbReference type="Pfam" id="PF00984">
    <property type="entry name" value="UDPG_MGDP_dh"/>
    <property type="match status" value="1"/>
</dbReference>
<keyword evidence="5" id="KW-0520">NAD</keyword>
<dbReference type="InterPro" id="IPR014027">
    <property type="entry name" value="UDP-Glc/GDP-Man_DH_C"/>
</dbReference>
<dbReference type="SUPFAM" id="SSF48179">
    <property type="entry name" value="6-phosphogluconate dehydrogenase C-terminal domain-like"/>
    <property type="match status" value="1"/>
</dbReference>
<dbReference type="GO" id="GO:0051287">
    <property type="term" value="F:NAD binding"/>
    <property type="evidence" value="ECO:0007669"/>
    <property type="project" value="InterPro"/>
</dbReference>
<evidence type="ECO:0000259" key="7">
    <source>
        <dbReference type="SMART" id="SM00984"/>
    </source>
</evidence>
<dbReference type="GO" id="GO:0000271">
    <property type="term" value="P:polysaccharide biosynthetic process"/>
    <property type="evidence" value="ECO:0007669"/>
    <property type="project" value="InterPro"/>
</dbReference>